<dbReference type="EMBL" id="SJPW01000001">
    <property type="protein sequence ID" value="TWU59960.1"/>
    <property type="molecule type" value="Genomic_DNA"/>
</dbReference>
<keyword evidence="2" id="KW-1185">Reference proteome</keyword>
<comment type="caution">
    <text evidence="1">The sequence shown here is derived from an EMBL/GenBank/DDBJ whole genome shotgun (WGS) entry which is preliminary data.</text>
</comment>
<evidence type="ECO:0000313" key="2">
    <source>
        <dbReference type="Proteomes" id="UP000318288"/>
    </source>
</evidence>
<gene>
    <name evidence="1" type="ORF">Poly51_02330</name>
</gene>
<evidence type="ECO:0000313" key="1">
    <source>
        <dbReference type="EMBL" id="TWU59960.1"/>
    </source>
</evidence>
<proteinExistence type="predicted"/>
<dbReference type="Proteomes" id="UP000318288">
    <property type="component" value="Unassembled WGS sequence"/>
</dbReference>
<name>A0A5C6FGK0_9BACT</name>
<dbReference type="AlphaFoldDB" id="A0A5C6FGK0"/>
<protein>
    <submittedName>
        <fullName evidence="1">Uncharacterized protein</fullName>
    </submittedName>
</protein>
<reference evidence="1 2" key="1">
    <citation type="submission" date="2019-02" db="EMBL/GenBank/DDBJ databases">
        <title>Deep-cultivation of Planctomycetes and their phenomic and genomic characterization uncovers novel biology.</title>
        <authorList>
            <person name="Wiegand S."/>
            <person name="Jogler M."/>
            <person name="Boedeker C."/>
            <person name="Pinto D."/>
            <person name="Vollmers J."/>
            <person name="Rivas-Marin E."/>
            <person name="Kohn T."/>
            <person name="Peeters S.H."/>
            <person name="Heuer A."/>
            <person name="Rast P."/>
            <person name="Oberbeckmann S."/>
            <person name="Bunk B."/>
            <person name="Jeske O."/>
            <person name="Meyerdierks A."/>
            <person name="Storesund J.E."/>
            <person name="Kallscheuer N."/>
            <person name="Luecker S."/>
            <person name="Lage O.M."/>
            <person name="Pohl T."/>
            <person name="Merkel B.J."/>
            <person name="Hornburger P."/>
            <person name="Mueller R.-W."/>
            <person name="Bruemmer F."/>
            <person name="Labrenz M."/>
            <person name="Spormann A.M."/>
            <person name="Op Den Camp H."/>
            <person name="Overmann J."/>
            <person name="Amann R."/>
            <person name="Jetten M.S.M."/>
            <person name="Mascher T."/>
            <person name="Medema M.H."/>
            <person name="Devos D.P."/>
            <person name="Kaster A.-K."/>
            <person name="Ovreas L."/>
            <person name="Rohde M."/>
            <person name="Galperin M.Y."/>
            <person name="Jogler C."/>
        </authorList>
    </citation>
    <scope>NUCLEOTIDE SEQUENCE [LARGE SCALE GENOMIC DNA]</scope>
    <source>
        <strain evidence="1 2">Poly51</strain>
    </source>
</reference>
<organism evidence="1 2">
    <name type="scientific">Rubripirellula tenax</name>
    <dbReference type="NCBI Taxonomy" id="2528015"/>
    <lineage>
        <taxon>Bacteria</taxon>
        <taxon>Pseudomonadati</taxon>
        <taxon>Planctomycetota</taxon>
        <taxon>Planctomycetia</taxon>
        <taxon>Pirellulales</taxon>
        <taxon>Pirellulaceae</taxon>
        <taxon>Rubripirellula</taxon>
    </lineage>
</organism>
<accession>A0A5C6FGK0</accession>
<sequence>MQTWDAVQYRVVDVNDSRIDAVVDAVSRTHMNGGVLVGCFTPRLAHEFDGAMSDDLRGEWQPARSMLSHPILRNLDPELQISIDADSLTFARLGGYTLEGEITHLIRSSGAYHDSNVNPIDARAMSRDFVNALSDGPNEHLIAYRTYDDWAPWFCGVAWDVTLLVLDPPVRRWWIICVTDTD</sequence>